<dbReference type="InterPro" id="IPR032710">
    <property type="entry name" value="NTF2-like_dom_sf"/>
</dbReference>
<dbReference type="KEGG" id="aab:A4R43_03320"/>
<organism evidence="1 2">
    <name type="scientific">Amycolatopsis albispora</name>
    <dbReference type="NCBI Taxonomy" id="1804986"/>
    <lineage>
        <taxon>Bacteria</taxon>
        <taxon>Bacillati</taxon>
        <taxon>Actinomycetota</taxon>
        <taxon>Actinomycetes</taxon>
        <taxon>Pseudonocardiales</taxon>
        <taxon>Pseudonocardiaceae</taxon>
        <taxon>Amycolatopsis</taxon>
    </lineage>
</organism>
<dbReference type="Gene3D" id="3.10.450.50">
    <property type="match status" value="1"/>
</dbReference>
<dbReference type="Proteomes" id="UP000250434">
    <property type="component" value="Chromosome"/>
</dbReference>
<dbReference type="PANTHER" id="PTHR38436">
    <property type="entry name" value="POLYKETIDE CYCLASE SNOAL-LIKE DOMAIN"/>
    <property type="match status" value="1"/>
</dbReference>
<dbReference type="RefSeq" id="WP_113697318.1">
    <property type="nucleotide sequence ID" value="NZ_CP015163.1"/>
</dbReference>
<dbReference type="AlphaFoldDB" id="A0A344LJM4"/>
<dbReference type="Pfam" id="PF07366">
    <property type="entry name" value="SnoaL"/>
    <property type="match status" value="1"/>
</dbReference>
<name>A0A344LJM4_9PSEU</name>
<protein>
    <submittedName>
        <fullName evidence="1">Ester cyclase</fullName>
    </submittedName>
</protein>
<dbReference type="SUPFAM" id="SSF54427">
    <property type="entry name" value="NTF2-like"/>
    <property type="match status" value="1"/>
</dbReference>
<dbReference type="GO" id="GO:0030638">
    <property type="term" value="P:polyketide metabolic process"/>
    <property type="evidence" value="ECO:0007669"/>
    <property type="project" value="InterPro"/>
</dbReference>
<accession>A0A344LJM4</accession>
<dbReference type="OrthoDB" id="129343at2"/>
<dbReference type="InterPro" id="IPR009959">
    <property type="entry name" value="Cyclase_SnoaL-like"/>
</dbReference>
<gene>
    <name evidence="1" type="ORF">A4R43_03320</name>
</gene>
<evidence type="ECO:0000313" key="2">
    <source>
        <dbReference type="Proteomes" id="UP000250434"/>
    </source>
</evidence>
<reference evidence="1 2" key="1">
    <citation type="submission" date="2016-04" db="EMBL/GenBank/DDBJ databases">
        <title>Complete genome sequence and analysis of deep-sea sediment isolate, Amycolatopsis sp. WP1.</title>
        <authorList>
            <person name="Wang H."/>
            <person name="Chen S."/>
            <person name="Wu Q."/>
        </authorList>
    </citation>
    <scope>NUCLEOTIDE SEQUENCE [LARGE SCALE GENOMIC DNA]</scope>
    <source>
        <strain evidence="1 2">WP1</strain>
    </source>
</reference>
<sequence>MPTDQETRNQAVFGRFHDALNTHDLALISKTIDEVVHPDVLFHAPVPTGLSGPDALKQVWEVLLRAFPDIRVTTEDTIAAGDKVVFRNTVTGTHLGDYRGHPPTGKSVSYKEIFIVRFDGDRIAETWGVVDVFGQLRQLGLLPDGLL</sequence>
<dbReference type="PANTHER" id="PTHR38436:SF1">
    <property type="entry name" value="ESTER CYCLASE"/>
    <property type="match status" value="1"/>
</dbReference>
<proteinExistence type="predicted"/>
<keyword evidence="2" id="KW-1185">Reference proteome</keyword>
<evidence type="ECO:0000313" key="1">
    <source>
        <dbReference type="EMBL" id="AXB48248.1"/>
    </source>
</evidence>
<dbReference type="EMBL" id="CP015163">
    <property type="protein sequence ID" value="AXB48248.1"/>
    <property type="molecule type" value="Genomic_DNA"/>
</dbReference>